<comment type="caution">
    <text evidence="3">The sequence shown here is derived from an EMBL/GenBank/DDBJ whole genome shotgun (WGS) entry which is preliminary data.</text>
</comment>
<organism evidence="3 4">
    <name type="scientific">Pinctada imbricata</name>
    <name type="common">Atlantic pearl-oyster</name>
    <name type="synonym">Pinctada martensii</name>
    <dbReference type="NCBI Taxonomy" id="66713"/>
    <lineage>
        <taxon>Eukaryota</taxon>
        <taxon>Metazoa</taxon>
        <taxon>Spiralia</taxon>
        <taxon>Lophotrochozoa</taxon>
        <taxon>Mollusca</taxon>
        <taxon>Bivalvia</taxon>
        <taxon>Autobranchia</taxon>
        <taxon>Pteriomorphia</taxon>
        <taxon>Pterioida</taxon>
        <taxon>Pterioidea</taxon>
        <taxon>Pteriidae</taxon>
        <taxon>Pinctada</taxon>
    </lineage>
</organism>
<feature type="domain" description="Neurotransmitter-gated ion-channel transmembrane" evidence="2">
    <location>
        <begin position="47"/>
        <end position="113"/>
    </location>
</feature>
<dbReference type="Proteomes" id="UP001186944">
    <property type="component" value="Unassembled WGS sequence"/>
</dbReference>
<evidence type="ECO:0000256" key="1">
    <source>
        <dbReference type="SAM" id="Phobius"/>
    </source>
</evidence>
<keyword evidence="4" id="KW-1185">Reference proteome</keyword>
<dbReference type="GO" id="GO:0016020">
    <property type="term" value="C:membrane"/>
    <property type="evidence" value="ECO:0007669"/>
    <property type="project" value="InterPro"/>
</dbReference>
<dbReference type="GO" id="GO:0006811">
    <property type="term" value="P:monoatomic ion transport"/>
    <property type="evidence" value="ECO:0007669"/>
    <property type="project" value="InterPro"/>
</dbReference>
<dbReference type="Gene3D" id="1.20.58.390">
    <property type="entry name" value="Neurotransmitter-gated ion-channel transmembrane domain"/>
    <property type="match status" value="1"/>
</dbReference>
<gene>
    <name evidence="3" type="ORF">FSP39_014575</name>
</gene>
<accession>A0AA88Y4W8</accession>
<dbReference type="InterPro" id="IPR036719">
    <property type="entry name" value="Neuro-gated_channel_TM_sf"/>
</dbReference>
<dbReference type="InterPro" id="IPR038050">
    <property type="entry name" value="Neuro_actylchol_rec"/>
</dbReference>
<name>A0AA88Y4W8_PINIB</name>
<dbReference type="Pfam" id="PF02932">
    <property type="entry name" value="Neur_chan_memb"/>
    <property type="match status" value="1"/>
</dbReference>
<reference evidence="3" key="1">
    <citation type="submission" date="2019-08" db="EMBL/GenBank/DDBJ databases">
        <title>The improved chromosome-level genome for the pearl oyster Pinctada fucata martensii using PacBio sequencing and Hi-C.</title>
        <authorList>
            <person name="Zheng Z."/>
        </authorList>
    </citation>
    <scope>NUCLEOTIDE SEQUENCE</scope>
    <source>
        <strain evidence="3">ZZ-2019</strain>
        <tissue evidence="3">Adductor muscle</tissue>
    </source>
</reference>
<sequence length="128" mass="14768">MESQLVSKFQHSTLKNDTCDTNVHLITTYRDSLNTDETISLLEGDKPCPAMSREYKPSTLDTILKYIKTIVTKHEEDEEEEEIVDEWKQVSLVVDRLLFWIFLFITLFSTIIILVVVPSFSYSMTGGI</sequence>
<feature type="transmembrane region" description="Helical" evidence="1">
    <location>
        <begin position="97"/>
        <end position="120"/>
    </location>
</feature>
<proteinExistence type="predicted"/>
<dbReference type="InterPro" id="IPR006029">
    <property type="entry name" value="Neurotrans-gated_channel_TM"/>
</dbReference>
<protein>
    <recommendedName>
        <fullName evidence="2">Neurotransmitter-gated ion-channel transmembrane domain-containing protein</fullName>
    </recommendedName>
</protein>
<keyword evidence="1" id="KW-0812">Transmembrane</keyword>
<evidence type="ECO:0000313" key="4">
    <source>
        <dbReference type="Proteomes" id="UP001186944"/>
    </source>
</evidence>
<evidence type="ECO:0000313" key="3">
    <source>
        <dbReference type="EMBL" id="KAK3097926.1"/>
    </source>
</evidence>
<dbReference type="SUPFAM" id="SSF90112">
    <property type="entry name" value="Neurotransmitter-gated ion-channel transmembrane pore"/>
    <property type="match status" value="1"/>
</dbReference>
<dbReference type="AlphaFoldDB" id="A0AA88Y4W8"/>
<evidence type="ECO:0000259" key="2">
    <source>
        <dbReference type="Pfam" id="PF02932"/>
    </source>
</evidence>
<keyword evidence="1" id="KW-0472">Membrane</keyword>
<keyword evidence="1" id="KW-1133">Transmembrane helix</keyword>
<dbReference type="EMBL" id="VSWD01000007">
    <property type="protein sequence ID" value="KAK3097926.1"/>
    <property type="molecule type" value="Genomic_DNA"/>
</dbReference>